<dbReference type="Proteomes" id="UP000037084">
    <property type="component" value="Unassembled WGS sequence"/>
</dbReference>
<protein>
    <submittedName>
        <fullName evidence="1">Uncharacterized protein</fullName>
    </submittedName>
</protein>
<evidence type="ECO:0000313" key="2">
    <source>
        <dbReference type="Proteomes" id="UP000037084"/>
    </source>
</evidence>
<evidence type="ECO:0000313" key="1">
    <source>
        <dbReference type="EMBL" id="KOG44864.1"/>
    </source>
</evidence>
<dbReference type="AlphaFoldDB" id="A0A0L8M3E4"/>
<sequence>MDDGGVLVEVEAVERSAAGATSVRVRSAVGSAVVVWQDGAGEAAEGRHHIEWTVDEDITWAGNTRAAAVPTPEVREEGSHIVFRGRLGLTEDGAAVLEVGGALILFDQAGPPPDGADGSWVEVRAARSRVSVWPYQC</sequence>
<dbReference type="OrthoDB" id="3293325at2"/>
<comment type="caution">
    <text evidence="1">The sequence shown here is derived from an EMBL/GenBank/DDBJ whole genome shotgun (WGS) entry which is preliminary data.</text>
</comment>
<dbReference type="PATRIC" id="fig|1961.12.peg.7446"/>
<accession>A0A0L8M3E4</accession>
<gene>
    <name evidence="1" type="ORF">ADK75_33805</name>
</gene>
<organism evidence="1 2">
    <name type="scientific">Streptomyces virginiae</name>
    <name type="common">Streptomyces cinnamonensis</name>
    <dbReference type="NCBI Taxonomy" id="1961"/>
    <lineage>
        <taxon>Bacteria</taxon>
        <taxon>Bacillati</taxon>
        <taxon>Actinomycetota</taxon>
        <taxon>Actinomycetes</taxon>
        <taxon>Kitasatosporales</taxon>
        <taxon>Streptomycetaceae</taxon>
        <taxon>Streptomyces</taxon>
    </lineage>
</organism>
<proteinExistence type="predicted"/>
<dbReference type="EMBL" id="LGUV01000375">
    <property type="protein sequence ID" value="KOG44864.1"/>
    <property type="molecule type" value="Genomic_DNA"/>
</dbReference>
<name>A0A0L8M3E4_STRVG</name>
<reference evidence="2" key="1">
    <citation type="submission" date="2015-07" db="EMBL/GenBank/DDBJ databases">
        <authorList>
            <consortium name="Consortium for Microbial Forensics and Genomics (microFORGE)"/>
            <person name="Knight B.M."/>
            <person name="Roberts D.P."/>
            <person name="Lin D."/>
            <person name="Hari K."/>
            <person name="Fletcher J."/>
            <person name="Melcher U."/>
            <person name="Blagden T."/>
            <person name="Winegar R.A."/>
        </authorList>
    </citation>
    <scope>NUCLEOTIDE SEQUENCE [LARGE SCALE GENOMIC DNA]</scope>
    <source>
        <strain evidence="2">NRRL B-1447</strain>
    </source>
</reference>